<dbReference type="SUPFAM" id="SSF53448">
    <property type="entry name" value="Nucleotide-diphospho-sugar transferases"/>
    <property type="match status" value="1"/>
</dbReference>
<gene>
    <name evidence="1" type="ORF">METZ01_LOCUS72994</name>
</gene>
<reference evidence="1" key="1">
    <citation type="submission" date="2018-05" db="EMBL/GenBank/DDBJ databases">
        <authorList>
            <person name="Lanie J.A."/>
            <person name="Ng W.-L."/>
            <person name="Kazmierczak K.M."/>
            <person name="Andrzejewski T.M."/>
            <person name="Davidsen T.M."/>
            <person name="Wayne K.J."/>
            <person name="Tettelin H."/>
            <person name="Glass J.I."/>
            <person name="Rusch D."/>
            <person name="Podicherti R."/>
            <person name="Tsui H.-C.T."/>
            <person name="Winkler M.E."/>
        </authorList>
    </citation>
    <scope>NUCLEOTIDE SEQUENCE</scope>
</reference>
<proteinExistence type="predicted"/>
<dbReference type="AlphaFoldDB" id="A0A381TVX2"/>
<sequence length="123" mass="14022">VVDTQWQDSVNKERAADYVHCSEPHSRDSYSHEIFLKVSAEDLDPEVIDGEWMGVVKFSKNIIPTLTASMSKMRQETDFNAAKFHHLFTYLVSEGTRVKVVYTTGHWLDIDTLEDLLGAGNFL</sequence>
<organism evidence="1">
    <name type="scientific">marine metagenome</name>
    <dbReference type="NCBI Taxonomy" id="408172"/>
    <lineage>
        <taxon>unclassified sequences</taxon>
        <taxon>metagenomes</taxon>
        <taxon>ecological metagenomes</taxon>
    </lineage>
</organism>
<accession>A0A381TVX2</accession>
<name>A0A381TVX2_9ZZZZ</name>
<protein>
    <recommendedName>
        <fullName evidence="2">Nucleotidyl transferase domain-containing protein</fullName>
    </recommendedName>
</protein>
<evidence type="ECO:0008006" key="2">
    <source>
        <dbReference type="Google" id="ProtNLM"/>
    </source>
</evidence>
<feature type="non-terminal residue" evidence="1">
    <location>
        <position position="1"/>
    </location>
</feature>
<evidence type="ECO:0000313" key="1">
    <source>
        <dbReference type="EMBL" id="SVA20140.1"/>
    </source>
</evidence>
<dbReference type="EMBL" id="UINC01005255">
    <property type="protein sequence ID" value="SVA20140.1"/>
    <property type="molecule type" value="Genomic_DNA"/>
</dbReference>
<dbReference type="Gene3D" id="3.90.550.10">
    <property type="entry name" value="Spore Coat Polysaccharide Biosynthesis Protein SpsA, Chain A"/>
    <property type="match status" value="1"/>
</dbReference>
<dbReference type="InterPro" id="IPR029044">
    <property type="entry name" value="Nucleotide-diphossugar_trans"/>
</dbReference>